<evidence type="ECO:0000256" key="1">
    <source>
        <dbReference type="ARBA" id="ARBA00023015"/>
    </source>
</evidence>
<organism evidence="6 7">
    <name type="scientific">Terrihabitans soli</name>
    <dbReference type="NCBI Taxonomy" id="708113"/>
    <lineage>
        <taxon>Bacteria</taxon>
        <taxon>Pseudomonadati</taxon>
        <taxon>Pseudomonadota</taxon>
        <taxon>Alphaproteobacteria</taxon>
        <taxon>Hyphomicrobiales</taxon>
        <taxon>Terrihabitans</taxon>
    </lineage>
</organism>
<dbReference type="PANTHER" id="PTHR30055:SF234">
    <property type="entry name" value="HTH-TYPE TRANSCRIPTIONAL REGULATOR BETI"/>
    <property type="match status" value="1"/>
</dbReference>
<gene>
    <name evidence="6" type="ORF">IZ6_01160</name>
</gene>
<protein>
    <submittedName>
        <fullName evidence="6">TetR family transcriptional regulator</fullName>
    </submittedName>
</protein>
<evidence type="ECO:0000259" key="5">
    <source>
        <dbReference type="PROSITE" id="PS50977"/>
    </source>
</evidence>
<dbReference type="InterPro" id="IPR050109">
    <property type="entry name" value="HTH-type_TetR-like_transc_reg"/>
</dbReference>
<evidence type="ECO:0000256" key="3">
    <source>
        <dbReference type="ARBA" id="ARBA00023163"/>
    </source>
</evidence>
<evidence type="ECO:0000256" key="2">
    <source>
        <dbReference type="ARBA" id="ARBA00023125"/>
    </source>
</evidence>
<dbReference type="PANTHER" id="PTHR30055">
    <property type="entry name" value="HTH-TYPE TRANSCRIPTIONAL REGULATOR RUTR"/>
    <property type="match status" value="1"/>
</dbReference>
<keyword evidence="1" id="KW-0805">Transcription regulation</keyword>
<dbReference type="Pfam" id="PF17928">
    <property type="entry name" value="TetR_C_22"/>
    <property type="match status" value="1"/>
</dbReference>
<dbReference type="GO" id="GO:0003700">
    <property type="term" value="F:DNA-binding transcription factor activity"/>
    <property type="evidence" value="ECO:0007669"/>
    <property type="project" value="TreeGrafter"/>
</dbReference>
<dbReference type="PROSITE" id="PS01081">
    <property type="entry name" value="HTH_TETR_1"/>
    <property type="match status" value="1"/>
</dbReference>
<accession>A0A6S6QQN9</accession>
<evidence type="ECO:0000256" key="4">
    <source>
        <dbReference type="PROSITE-ProRule" id="PRU00335"/>
    </source>
</evidence>
<dbReference type="InterPro" id="IPR041674">
    <property type="entry name" value="TetR_C_22"/>
</dbReference>
<feature type="domain" description="HTH tetR-type" evidence="5">
    <location>
        <begin position="43"/>
        <end position="103"/>
    </location>
</feature>
<name>A0A6S6QQN9_9HYPH</name>
<dbReference type="EMBL" id="AP023361">
    <property type="protein sequence ID" value="BCJ89381.1"/>
    <property type="molecule type" value="Genomic_DNA"/>
</dbReference>
<dbReference type="Proteomes" id="UP000515317">
    <property type="component" value="Chromosome"/>
</dbReference>
<keyword evidence="2 4" id="KW-0238">DNA-binding</keyword>
<dbReference type="AlphaFoldDB" id="A0A6S6QQN9"/>
<dbReference type="SUPFAM" id="SSF46689">
    <property type="entry name" value="Homeodomain-like"/>
    <property type="match status" value="1"/>
</dbReference>
<dbReference type="InterPro" id="IPR023772">
    <property type="entry name" value="DNA-bd_HTH_TetR-type_CS"/>
</dbReference>
<keyword evidence="7" id="KW-1185">Reference proteome</keyword>
<feature type="DNA-binding region" description="H-T-H motif" evidence="4">
    <location>
        <begin position="66"/>
        <end position="85"/>
    </location>
</feature>
<reference evidence="6 7" key="1">
    <citation type="submission" date="2020-08" db="EMBL/GenBank/DDBJ databases">
        <title>Genome sequence of Rhizobiales bacterium strain IZ6.</title>
        <authorList>
            <person name="Nakai R."/>
            <person name="Naganuma T."/>
        </authorList>
    </citation>
    <scope>NUCLEOTIDE SEQUENCE [LARGE SCALE GENOMIC DNA]</scope>
    <source>
        <strain evidence="6 7">IZ6</strain>
    </source>
</reference>
<keyword evidence="3" id="KW-0804">Transcription</keyword>
<proteinExistence type="predicted"/>
<dbReference type="PRINTS" id="PR00455">
    <property type="entry name" value="HTHTETR"/>
</dbReference>
<dbReference type="Pfam" id="PF00440">
    <property type="entry name" value="TetR_N"/>
    <property type="match status" value="1"/>
</dbReference>
<dbReference type="PROSITE" id="PS50977">
    <property type="entry name" value="HTH_TETR_2"/>
    <property type="match status" value="1"/>
</dbReference>
<dbReference type="InterPro" id="IPR001647">
    <property type="entry name" value="HTH_TetR"/>
</dbReference>
<evidence type="ECO:0000313" key="7">
    <source>
        <dbReference type="Proteomes" id="UP000515317"/>
    </source>
</evidence>
<evidence type="ECO:0000313" key="6">
    <source>
        <dbReference type="EMBL" id="BCJ89381.1"/>
    </source>
</evidence>
<sequence length="232" mass="25481">MLYVIIPHIVTVNRAGFVMSITHELPPRTQLGMRRVPSQKRAQERVERILSIATDLIADRGIDGVTMSDVAEQSGVSIGSLYQYFPDKLAIVSSLAERYNAEGQACVAAELANVRTSSDLRPALMRIVDGYYDMYLILPAMRAIWQATQADPALQAIDAEDCDAHGKMLAETLSRLDPDGNPIRQNLLAALLMQLVAAAVRHAISLEPGEGQASITLFKDMLPKDILRLRLA</sequence>
<dbReference type="GO" id="GO:0000976">
    <property type="term" value="F:transcription cis-regulatory region binding"/>
    <property type="evidence" value="ECO:0007669"/>
    <property type="project" value="TreeGrafter"/>
</dbReference>
<dbReference type="InterPro" id="IPR009057">
    <property type="entry name" value="Homeodomain-like_sf"/>
</dbReference>
<dbReference type="Gene3D" id="1.10.357.10">
    <property type="entry name" value="Tetracycline Repressor, domain 2"/>
    <property type="match status" value="1"/>
</dbReference>
<dbReference type="KEGG" id="tso:IZ6_01160"/>